<dbReference type="eggNOG" id="COG1512">
    <property type="taxonomic scope" value="Bacteria"/>
</dbReference>
<accession>E8NBM7</accession>
<dbReference type="OrthoDB" id="5105562at2"/>
<dbReference type="HOGENOM" id="CLU_588975_0_0_11"/>
<dbReference type="RefSeq" id="WP_013583614.1">
    <property type="nucleotide sequence ID" value="NC_015125.1"/>
</dbReference>
<reference key="2">
    <citation type="submission" date="2011-02" db="EMBL/GenBank/DDBJ databases">
        <title>Genome sequence of Microbacterium testaceum StLB037.</title>
        <authorList>
            <person name="Morohoshi T."/>
            <person name="Wang W.Z."/>
            <person name="Someya N."/>
            <person name="Ikeda T."/>
        </authorList>
    </citation>
    <scope>NUCLEOTIDE SEQUENCE</scope>
    <source>
        <strain>StLB037</strain>
    </source>
</reference>
<protein>
    <submittedName>
        <fullName evidence="2">Uncharacterized protein</fullName>
    </submittedName>
</protein>
<feature type="compositionally biased region" description="Gly residues" evidence="1">
    <location>
        <begin position="396"/>
        <end position="407"/>
    </location>
</feature>
<feature type="region of interest" description="Disordered" evidence="1">
    <location>
        <begin position="386"/>
        <end position="407"/>
    </location>
</feature>
<gene>
    <name evidence="2" type="ordered locus">MTES_0523</name>
</gene>
<proteinExistence type="predicted"/>
<dbReference type="STRING" id="979556.MTES_0523"/>
<reference evidence="2 3" key="1">
    <citation type="journal article" date="2011" name="J. Bacteriol.">
        <title>Genome sequence of Microbacterium testaceum StLB037, an N-acylhomoserine lactone-degrading bacterium isolated from potato leaves.</title>
        <authorList>
            <person name="Morohoshi T."/>
            <person name="Wang W.-Z."/>
            <person name="Someya N."/>
            <person name="Ikeda T."/>
        </authorList>
    </citation>
    <scope>NUCLEOTIDE SEQUENCE [LARGE SCALE GENOMIC DNA]</scope>
    <source>
        <strain evidence="2 3">StLB037</strain>
    </source>
</reference>
<name>E8NBM7_MICTS</name>
<evidence type="ECO:0000256" key="1">
    <source>
        <dbReference type="SAM" id="MobiDB-lite"/>
    </source>
</evidence>
<dbReference type="Proteomes" id="UP000008975">
    <property type="component" value="Chromosome"/>
</dbReference>
<organism evidence="2 3">
    <name type="scientific">Microbacterium testaceum (strain StLB037)</name>
    <dbReference type="NCBI Taxonomy" id="979556"/>
    <lineage>
        <taxon>Bacteria</taxon>
        <taxon>Bacillati</taxon>
        <taxon>Actinomycetota</taxon>
        <taxon>Actinomycetes</taxon>
        <taxon>Micrococcales</taxon>
        <taxon>Microbacteriaceae</taxon>
        <taxon>Microbacterium</taxon>
    </lineage>
</organism>
<evidence type="ECO:0000313" key="2">
    <source>
        <dbReference type="EMBL" id="BAJ73487.1"/>
    </source>
</evidence>
<dbReference type="EMBL" id="AP012052">
    <property type="protein sequence ID" value="BAJ73487.1"/>
    <property type="molecule type" value="Genomic_DNA"/>
</dbReference>
<sequence>MAGFWGRRKREEQDAADADLARRAELAIVAADERVRLTSDELDFARAELGDKATEDLAAALDSVKTHLAEAFQLHQLNHDEIPDTAEELRTRNARIIQLSKWAEDLLEERTLVLQPKIDAVRRAPEILARVRADRERLAERVPHAREVVERLAHRYSDTALQQIGGNPDEIDQLLDFAVHTAGVSERRREAGQREQASVALEAATEAVRRAESLLDAVDTFEIEALRAESTLAAVIDDSRGDLAEARRGPMTPIVTQAMVNLERALASLPPAGSRTDPFSSLSVLRQANAELDLARERAARPVPSQEQVEHAIDDADRQLAVARGLITGHRGWIGADARTRFVEAERLRAGLPLGPVAEDDRETALATARRTGALAAEALQIAQRDIEQSRPSDWGDGGGGGWGGGYGRGGGGGGGGNMVGGMLGGLVIGSLLGDIFDG</sequence>
<dbReference type="KEGG" id="mts:MTES_0523"/>
<dbReference type="AlphaFoldDB" id="E8NBM7"/>
<evidence type="ECO:0000313" key="3">
    <source>
        <dbReference type="Proteomes" id="UP000008975"/>
    </source>
</evidence>